<keyword evidence="2" id="KW-0805">Transcription regulation</keyword>
<dbReference type="Pfam" id="PF04545">
    <property type="entry name" value="Sigma70_r4"/>
    <property type="match status" value="1"/>
</dbReference>
<dbReference type="AlphaFoldDB" id="A0A5N8VNT0"/>
<dbReference type="InterPro" id="IPR007630">
    <property type="entry name" value="RNA_pol_sigma70_r4"/>
</dbReference>
<keyword evidence="5" id="KW-0804">Transcription</keyword>
<dbReference type="Gene3D" id="1.10.10.10">
    <property type="entry name" value="Winged helix-like DNA-binding domain superfamily/Winged helix DNA-binding domain"/>
    <property type="match status" value="1"/>
</dbReference>
<name>A0A5N8VNT0_9ACTN</name>
<comment type="similarity">
    <text evidence="1">Belongs to the sigma-70 factor family. ECF subfamily.</text>
</comment>
<organism evidence="9 10">
    <name type="scientific">Streptomyces adustus</name>
    <dbReference type="NCBI Taxonomy" id="1609272"/>
    <lineage>
        <taxon>Bacteria</taxon>
        <taxon>Bacillati</taxon>
        <taxon>Actinomycetota</taxon>
        <taxon>Actinomycetes</taxon>
        <taxon>Kitasatosporales</taxon>
        <taxon>Streptomycetaceae</taxon>
        <taxon>Streptomyces</taxon>
    </lineage>
</organism>
<gene>
    <name evidence="9" type="ORF">FNH09_38720</name>
</gene>
<dbReference type="SUPFAM" id="SSF88659">
    <property type="entry name" value="Sigma3 and sigma4 domains of RNA polymerase sigma factors"/>
    <property type="match status" value="1"/>
</dbReference>
<dbReference type="InterPro" id="IPR039425">
    <property type="entry name" value="RNA_pol_sigma-70-like"/>
</dbReference>
<feature type="domain" description="RNA polymerase sigma-70 region 2" evidence="7">
    <location>
        <begin position="26"/>
        <end position="89"/>
    </location>
</feature>
<feature type="compositionally biased region" description="Low complexity" evidence="6">
    <location>
        <begin position="176"/>
        <end position="189"/>
    </location>
</feature>
<keyword evidence="3" id="KW-0731">Sigma factor</keyword>
<evidence type="ECO:0000313" key="10">
    <source>
        <dbReference type="Proteomes" id="UP000325849"/>
    </source>
</evidence>
<dbReference type="InterPro" id="IPR013324">
    <property type="entry name" value="RNA_pol_sigma_r3/r4-like"/>
</dbReference>
<evidence type="ECO:0000256" key="6">
    <source>
        <dbReference type="SAM" id="MobiDB-lite"/>
    </source>
</evidence>
<evidence type="ECO:0000256" key="1">
    <source>
        <dbReference type="ARBA" id="ARBA00010641"/>
    </source>
</evidence>
<evidence type="ECO:0000256" key="2">
    <source>
        <dbReference type="ARBA" id="ARBA00023015"/>
    </source>
</evidence>
<dbReference type="OrthoDB" id="9811152at2"/>
<keyword evidence="10" id="KW-1185">Reference proteome</keyword>
<dbReference type="InterPro" id="IPR014284">
    <property type="entry name" value="RNA_pol_sigma-70_dom"/>
</dbReference>
<evidence type="ECO:0000256" key="4">
    <source>
        <dbReference type="ARBA" id="ARBA00023125"/>
    </source>
</evidence>
<feature type="region of interest" description="Disordered" evidence="6">
    <location>
        <begin position="176"/>
        <end position="209"/>
    </location>
</feature>
<proteinExistence type="inferred from homology"/>
<comment type="caution">
    <text evidence="9">The sequence shown here is derived from an EMBL/GenBank/DDBJ whole genome shotgun (WGS) entry which is preliminary data.</text>
</comment>
<dbReference type="EMBL" id="VJZD01000263">
    <property type="protein sequence ID" value="MPY36941.1"/>
    <property type="molecule type" value="Genomic_DNA"/>
</dbReference>
<dbReference type="GO" id="GO:0003677">
    <property type="term" value="F:DNA binding"/>
    <property type="evidence" value="ECO:0007669"/>
    <property type="project" value="UniProtKB-KW"/>
</dbReference>
<evidence type="ECO:0000259" key="8">
    <source>
        <dbReference type="Pfam" id="PF04545"/>
    </source>
</evidence>
<dbReference type="Gene3D" id="1.10.1740.10">
    <property type="match status" value="1"/>
</dbReference>
<dbReference type="Proteomes" id="UP000325849">
    <property type="component" value="Unassembled WGS sequence"/>
</dbReference>
<keyword evidence="4" id="KW-0238">DNA-binding</keyword>
<dbReference type="GO" id="GO:0016987">
    <property type="term" value="F:sigma factor activity"/>
    <property type="evidence" value="ECO:0007669"/>
    <property type="project" value="UniProtKB-KW"/>
</dbReference>
<evidence type="ECO:0000313" key="9">
    <source>
        <dbReference type="EMBL" id="MPY36941.1"/>
    </source>
</evidence>
<evidence type="ECO:0000259" key="7">
    <source>
        <dbReference type="Pfam" id="PF04542"/>
    </source>
</evidence>
<reference evidence="9 10" key="1">
    <citation type="submission" date="2019-07" db="EMBL/GenBank/DDBJ databases">
        <title>New species of Amycolatopsis and Streptomyces.</title>
        <authorList>
            <person name="Duangmal K."/>
            <person name="Teo W.F.A."/>
            <person name="Lipun K."/>
        </authorList>
    </citation>
    <scope>NUCLEOTIDE SEQUENCE [LARGE SCALE GENOMIC DNA]</scope>
    <source>
        <strain evidence="9 10">NBRC 109810</strain>
    </source>
</reference>
<dbReference type="GO" id="GO:0006352">
    <property type="term" value="P:DNA-templated transcription initiation"/>
    <property type="evidence" value="ECO:0007669"/>
    <property type="project" value="InterPro"/>
</dbReference>
<accession>A0A5N8VNT0</accession>
<dbReference type="InterPro" id="IPR036388">
    <property type="entry name" value="WH-like_DNA-bd_sf"/>
</dbReference>
<protein>
    <submittedName>
        <fullName evidence="9">Sigma-70 family RNA polymerase sigma factor</fullName>
    </submittedName>
</protein>
<evidence type="ECO:0000256" key="5">
    <source>
        <dbReference type="ARBA" id="ARBA00023163"/>
    </source>
</evidence>
<dbReference type="Pfam" id="PF04542">
    <property type="entry name" value="Sigma70_r2"/>
    <property type="match status" value="1"/>
</dbReference>
<dbReference type="SUPFAM" id="SSF88946">
    <property type="entry name" value="Sigma2 domain of RNA polymerase sigma factors"/>
    <property type="match status" value="1"/>
</dbReference>
<dbReference type="NCBIfam" id="TIGR02937">
    <property type="entry name" value="sigma70-ECF"/>
    <property type="match status" value="1"/>
</dbReference>
<dbReference type="InterPro" id="IPR013325">
    <property type="entry name" value="RNA_pol_sigma_r2"/>
</dbReference>
<evidence type="ECO:0000256" key="3">
    <source>
        <dbReference type="ARBA" id="ARBA00023082"/>
    </source>
</evidence>
<dbReference type="InterPro" id="IPR007627">
    <property type="entry name" value="RNA_pol_sigma70_r2"/>
</dbReference>
<dbReference type="CDD" id="cd06171">
    <property type="entry name" value="Sigma70_r4"/>
    <property type="match status" value="1"/>
</dbReference>
<dbReference type="PANTHER" id="PTHR43133">
    <property type="entry name" value="RNA POLYMERASE ECF-TYPE SIGMA FACTO"/>
    <property type="match status" value="1"/>
</dbReference>
<feature type="domain" description="RNA polymerase sigma-70 region 4" evidence="8">
    <location>
        <begin position="121"/>
        <end position="169"/>
    </location>
</feature>
<sequence>MAGRATGPHEHRTAREGHLLTLLAVDHAKPLLAYVDRMLSDRHMAEDIVQETLIRAWRRSEQLLDNDGSLRGWLLTVARHLAIDRIRSAYARHESHGAEHRDVIQDDHADAVATSIDAMALLRQLSPEHQDVLVHTYLHDRSVLETARILGIPVGTVKSRQHYALRRLRDRMRTGAAAESTAEATVASGRVPAPRGIPSPFRTGSPLAR</sequence>
<dbReference type="PANTHER" id="PTHR43133:SF52">
    <property type="entry name" value="ECF RNA POLYMERASE SIGMA FACTOR SIGL"/>
    <property type="match status" value="1"/>
</dbReference>